<feature type="transmembrane region" description="Helical" evidence="1">
    <location>
        <begin position="145"/>
        <end position="162"/>
    </location>
</feature>
<evidence type="ECO:0000313" key="3">
    <source>
        <dbReference type="EMBL" id="OOF44907.1"/>
    </source>
</evidence>
<evidence type="ECO:0000313" key="4">
    <source>
        <dbReference type="Proteomes" id="UP000189433"/>
    </source>
</evidence>
<protein>
    <recommendedName>
        <fullName evidence="2">Acyltransferase 3 domain-containing protein</fullName>
    </recommendedName>
</protein>
<proteinExistence type="predicted"/>
<feature type="transmembrane region" description="Helical" evidence="1">
    <location>
        <begin position="230"/>
        <end position="250"/>
    </location>
</feature>
<sequence length="269" mass="31581">MSGYGYALSKRRDKGYYLDKIIKIYRTTLLIFVIYIPLDIYFNVDRVVSALDIKHILFNILGFYSNYNGEWWFLFPYVLMVAVTPLMNALRNNALILFILSIIIHNLPASQYIIGAFLWWQTAYVIGFICGIYQQKLAIYQPNKIIYKLGLFMLSLIVLIWGYNTFNIEEMLFFTPLFIYILKLTSEIMPKFIKIVFVELGRKCQIIWLVHSFYCYHFAGNFIYSPKYSVLILLNLLVVSYVSAVVLGFIEKNLVSGYHKIINKRLSLH</sequence>
<feature type="transmembrane region" description="Helical" evidence="1">
    <location>
        <begin position="117"/>
        <end position="133"/>
    </location>
</feature>
<gene>
    <name evidence="3" type="ORF">BKK50_01130</name>
</gene>
<feature type="transmembrane region" description="Helical" evidence="1">
    <location>
        <begin position="21"/>
        <end position="42"/>
    </location>
</feature>
<evidence type="ECO:0000259" key="2">
    <source>
        <dbReference type="Pfam" id="PF01757"/>
    </source>
</evidence>
<feature type="transmembrane region" description="Helical" evidence="1">
    <location>
        <begin position="94"/>
        <end position="111"/>
    </location>
</feature>
<organism evidence="3 4">
    <name type="scientific">Rodentibacter rarus</name>
    <dbReference type="NCBI Taxonomy" id="1908260"/>
    <lineage>
        <taxon>Bacteria</taxon>
        <taxon>Pseudomonadati</taxon>
        <taxon>Pseudomonadota</taxon>
        <taxon>Gammaproteobacteria</taxon>
        <taxon>Pasteurellales</taxon>
        <taxon>Pasteurellaceae</taxon>
        <taxon>Rodentibacter</taxon>
    </lineage>
</organism>
<dbReference type="AlphaFoldDB" id="A0A1V3IRQ3"/>
<dbReference type="GO" id="GO:0016747">
    <property type="term" value="F:acyltransferase activity, transferring groups other than amino-acyl groups"/>
    <property type="evidence" value="ECO:0007669"/>
    <property type="project" value="InterPro"/>
</dbReference>
<feature type="domain" description="Acyltransferase 3" evidence="2">
    <location>
        <begin position="5"/>
        <end position="247"/>
    </location>
</feature>
<comment type="caution">
    <text evidence="3">The sequence shown here is derived from an EMBL/GenBank/DDBJ whole genome shotgun (WGS) entry which is preliminary data.</text>
</comment>
<dbReference type="Pfam" id="PF01757">
    <property type="entry name" value="Acyl_transf_3"/>
    <property type="match status" value="1"/>
</dbReference>
<keyword evidence="1" id="KW-0472">Membrane</keyword>
<dbReference type="InterPro" id="IPR002656">
    <property type="entry name" value="Acyl_transf_3_dom"/>
</dbReference>
<name>A0A1V3IRQ3_9PAST</name>
<accession>A0A1V3IRQ3</accession>
<keyword evidence="4" id="KW-1185">Reference proteome</keyword>
<keyword evidence="1" id="KW-1133">Transmembrane helix</keyword>
<keyword evidence="1" id="KW-0812">Transmembrane</keyword>
<feature type="transmembrane region" description="Helical" evidence="1">
    <location>
        <begin position="71"/>
        <end position="87"/>
    </location>
</feature>
<dbReference type="STRING" id="1908260.BKK50_01130"/>
<dbReference type="EMBL" id="MLHJ01000009">
    <property type="protein sequence ID" value="OOF44907.1"/>
    <property type="molecule type" value="Genomic_DNA"/>
</dbReference>
<evidence type="ECO:0000256" key="1">
    <source>
        <dbReference type="SAM" id="Phobius"/>
    </source>
</evidence>
<dbReference type="Proteomes" id="UP000189433">
    <property type="component" value="Unassembled WGS sequence"/>
</dbReference>
<reference evidence="3 4" key="1">
    <citation type="submission" date="2016-10" db="EMBL/GenBank/DDBJ databases">
        <title>Rodentibacter gen. nov. and new species.</title>
        <authorList>
            <person name="Christensen H."/>
        </authorList>
    </citation>
    <scope>NUCLEOTIDE SEQUENCE [LARGE SCALE GENOMIC DNA]</scope>
    <source>
        <strain evidence="3 4">CCUG17206</strain>
    </source>
</reference>